<sequence>MRSRGAGCAAVLLMLLAGCGDGGDGGSGQRGEGGSKQPSASGVDGTADPAKVFTGAELSAALLPPEAVGKGAKAFEVALGLFDQGSGRGDWSTCAAGRDARGELWRMRGASAERTFRPDPGAVDEDDPFVYERLVSMPAGRAGRYLELRRELHEACGRVTVDTDAAPVEEHHEVRPLPDLGDEAVLETTRTTGGDEYDGSAHYEVELRVGGVLVIVGAGPDRALTLSSAAEAARRAGKDLYGAS</sequence>
<organism evidence="2">
    <name type="scientific">Streptomyces sp. NBC_00119</name>
    <dbReference type="NCBI Taxonomy" id="2975659"/>
    <lineage>
        <taxon>Bacteria</taxon>
        <taxon>Bacillati</taxon>
        <taxon>Actinomycetota</taxon>
        <taxon>Actinomycetes</taxon>
        <taxon>Kitasatosporales</taxon>
        <taxon>Streptomycetaceae</taxon>
        <taxon>Streptomyces</taxon>
    </lineage>
</organism>
<dbReference type="EMBL" id="CP108195">
    <property type="protein sequence ID" value="WTS13170.1"/>
    <property type="molecule type" value="Genomic_DNA"/>
</dbReference>
<protein>
    <recommendedName>
        <fullName evidence="3">PknH-like extracellular domain-containing protein</fullName>
    </recommendedName>
</protein>
<reference evidence="2" key="1">
    <citation type="submission" date="2022-10" db="EMBL/GenBank/DDBJ databases">
        <title>The complete genomes of actinobacterial strains from the NBC collection.</title>
        <authorList>
            <person name="Joergensen T.S."/>
            <person name="Alvarez Arevalo M."/>
            <person name="Sterndorff E.B."/>
            <person name="Faurdal D."/>
            <person name="Vuksanovic O."/>
            <person name="Mourched A.-S."/>
            <person name="Charusanti P."/>
            <person name="Shaw S."/>
            <person name="Blin K."/>
            <person name="Weber T."/>
        </authorList>
    </citation>
    <scope>NUCLEOTIDE SEQUENCE</scope>
    <source>
        <strain evidence="2">NBC_00119</strain>
    </source>
</reference>
<dbReference type="AlphaFoldDB" id="A0AAU1U5F5"/>
<gene>
    <name evidence="2" type="ORF">OHU69_20225</name>
</gene>
<feature type="compositionally biased region" description="Gly residues" evidence="1">
    <location>
        <begin position="24"/>
        <end position="34"/>
    </location>
</feature>
<feature type="region of interest" description="Disordered" evidence="1">
    <location>
        <begin position="24"/>
        <end position="48"/>
    </location>
</feature>
<evidence type="ECO:0000256" key="1">
    <source>
        <dbReference type="SAM" id="MobiDB-lite"/>
    </source>
</evidence>
<evidence type="ECO:0008006" key="3">
    <source>
        <dbReference type="Google" id="ProtNLM"/>
    </source>
</evidence>
<proteinExistence type="predicted"/>
<dbReference type="PROSITE" id="PS51257">
    <property type="entry name" value="PROKAR_LIPOPROTEIN"/>
    <property type="match status" value="1"/>
</dbReference>
<evidence type="ECO:0000313" key="2">
    <source>
        <dbReference type="EMBL" id="WTS13170.1"/>
    </source>
</evidence>
<name>A0AAU1U5F5_9ACTN</name>
<accession>A0AAU1U5F5</accession>